<sequence length="473" mass="51235">MTVNELATYAPVVAVTIATVFAVMGAVWLGRYIAADSMMRASMRQAIRVRRGWKRLAQMAGLSVTDKMPTALASLTTTDADKPPKPRVLTPVLKVKPDRFGLLVRANCLPKVGLEEFQKAARFLADAWRCTRVSVQPDGPGRVLIRGVRVDPLITSTEHVPSGKPPKKLTTWNLGLDEYAQDVAVDLAEVPGVTVAGLPGYGKSSLINRFICDCAPSPAIQFAVADGKVTSSRVGDYADLADRLFAFVGSDLEEGNKLFQRLVDLREARTLAMKDVLKTKDMWHVGATAAWPLVVLIMDEAHTYFRDYKGSDPKTKKLAALAAENARLVENLVKMGRSVGILVILTSQKTTGDAIPTFIRDVCPVGLSFAQKTAEASVAALGEAIRDWPDANPIHLQDPAYVGVAVMQHQGRPGFIRIRTPFVAEADAVRITAETAHLTRDPAELLNAQLPGGDLRRIRLTKPASDDGTPEAA</sequence>
<dbReference type="SUPFAM" id="SSF52540">
    <property type="entry name" value="P-loop containing nucleoside triphosphate hydrolases"/>
    <property type="match status" value="1"/>
</dbReference>
<accession>A0A640SKI4</accession>
<evidence type="ECO:0000256" key="3">
    <source>
        <dbReference type="PROSITE-ProRule" id="PRU00289"/>
    </source>
</evidence>
<dbReference type="Pfam" id="PF01580">
    <property type="entry name" value="FtsK_SpoIIIE"/>
    <property type="match status" value="1"/>
</dbReference>
<dbReference type="InterPro" id="IPR002543">
    <property type="entry name" value="FtsK_dom"/>
</dbReference>
<evidence type="ECO:0000313" key="7">
    <source>
        <dbReference type="Proteomes" id="UP000435837"/>
    </source>
</evidence>
<dbReference type="Gene3D" id="3.40.50.300">
    <property type="entry name" value="P-loop containing nucleotide triphosphate hydrolases"/>
    <property type="match status" value="1"/>
</dbReference>
<keyword evidence="4" id="KW-0472">Membrane</keyword>
<dbReference type="AlphaFoldDB" id="A0A640SKI4"/>
<evidence type="ECO:0000256" key="4">
    <source>
        <dbReference type="SAM" id="Phobius"/>
    </source>
</evidence>
<evidence type="ECO:0000256" key="1">
    <source>
        <dbReference type="ARBA" id="ARBA00022741"/>
    </source>
</evidence>
<organism evidence="6 7">
    <name type="scientific">Streptomyces caniferus</name>
    <dbReference type="NCBI Taxonomy" id="285557"/>
    <lineage>
        <taxon>Bacteria</taxon>
        <taxon>Bacillati</taxon>
        <taxon>Actinomycetota</taxon>
        <taxon>Actinomycetes</taxon>
        <taxon>Kitasatosporales</taxon>
        <taxon>Streptomycetaceae</taxon>
        <taxon>Streptomyces</taxon>
    </lineage>
</organism>
<keyword evidence="1 3" id="KW-0547">Nucleotide-binding</keyword>
<dbReference type="PROSITE" id="PS50901">
    <property type="entry name" value="FTSK"/>
    <property type="match status" value="1"/>
</dbReference>
<dbReference type="EMBL" id="BLIN01000005">
    <property type="protein sequence ID" value="GFE10831.1"/>
    <property type="molecule type" value="Genomic_DNA"/>
</dbReference>
<protein>
    <recommendedName>
        <fullName evidence="5">FtsK domain-containing protein</fullName>
    </recommendedName>
</protein>
<keyword evidence="4" id="KW-1133">Transmembrane helix</keyword>
<comment type="caution">
    <text evidence="6">The sequence shown here is derived from an EMBL/GenBank/DDBJ whole genome shotgun (WGS) entry which is preliminary data.</text>
</comment>
<gene>
    <name evidence="6" type="ORF">Scani_70990</name>
</gene>
<evidence type="ECO:0000313" key="6">
    <source>
        <dbReference type="EMBL" id="GFE10831.1"/>
    </source>
</evidence>
<proteinExistence type="predicted"/>
<dbReference type="PANTHER" id="PTHR22683:SF41">
    <property type="entry name" value="DNA TRANSLOCASE FTSK"/>
    <property type="match status" value="1"/>
</dbReference>
<dbReference type="Proteomes" id="UP000435837">
    <property type="component" value="Unassembled WGS sequence"/>
</dbReference>
<feature type="binding site" evidence="3">
    <location>
        <begin position="197"/>
        <end position="204"/>
    </location>
    <ligand>
        <name>ATP</name>
        <dbReference type="ChEBI" id="CHEBI:30616"/>
    </ligand>
</feature>
<keyword evidence="4" id="KW-0812">Transmembrane</keyword>
<evidence type="ECO:0000259" key="5">
    <source>
        <dbReference type="PROSITE" id="PS50901"/>
    </source>
</evidence>
<dbReference type="PANTHER" id="PTHR22683">
    <property type="entry name" value="SPORULATION PROTEIN RELATED"/>
    <property type="match status" value="1"/>
</dbReference>
<dbReference type="InterPro" id="IPR027417">
    <property type="entry name" value="P-loop_NTPase"/>
</dbReference>
<evidence type="ECO:0000256" key="2">
    <source>
        <dbReference type="ARBA" id="ARBA00022840"/>
    </source>
</evidence>
<feature type="domain" description="FtsK" evidence="5">
    <location>
        <begin position="180"/>
        <end position="378"/>
    </location>
</feature>
<reference evidence="6 7" key="1">
    <citation type="submission" date="2019-12" db="EMBL/GenBank/DDBJ databases">
        <title>Whole genome shotgun sequence of Streptomyces caniferus NBRC 15389.</title>
        <authorList>
            <person name="Ichikawa N."/>
            <person name="Kimura A."/>
            <person name="Kitahashi Y."/>
            <person name="Komaki H."/>
            <person name="Tamura T."/>
        </authorList>
    </citation>
    <scope>NUCLEOTIDE SEQUENCE [LARGE SCALE GENOMIC DNA]</scope>
    <source>
        <strain evidence="6 7">NBRC 15389</strain>
    </source>
</reference>
<dbReference type="InterPro" id="IPR050206">
    <property type="entry name" value="FtsK/SpoIIIE/SftA"/>
</dbReference>
<dbReference type="GO" id="GO:0005524">
    <property type="term" value="F:ATP binding"/>
    <property type="evidence" value="ECO:0007669"/>
    <property type="project" value="UniProtKB-UniRule"/>
</dbReference>
<feature type="transmembrane region" description="Helical" evidence="4">
    <location>
        <begin position="12"/>
        <end position="34"/>
    </location>
</feature>
<name>A0A640SKI4_9ACTN</name>
<dbReference type="GO" id="GO:0003677">
    <property type="term" value="F:DNA binding"/>
    <property type="evidence" value="ECO:0007669"/>
    <property type="project" value="InterPro"/>
</dbReference>
<keyword evidence="2 3" id="KW-0067">ATP-binding</keyword>